<dbReference type="PANTHER" id="PTHR45527:SF1">
    <property type="entry name" value="FATTY ACID SYNTHASE"/>
    <property type="match status" value="1"/>
</dbReference>
<dbReference type="InterPro" id="IPR020845">
    <property type="entry name" value="AMP-binding_CS"/>
</dbReference>
<dbReference type="EMBL" id="CP078145">
    <property type="protein sequence ID" value="QXN94471.1"/>
    <property type="molecule type" value="Genomic_DNA"/>
</dbReference>
<keyword evidence="6" id="KW-1185">Reference proteome</keyword>
<dbReference type="InterPro" id="IPR025110">
    <property type="entry name" value="AMP-bd_C"/>
</dbReference>
<dbReference type="Pfam" id="PF13193">
    <property type="entry name" value="AMP-binding_C"/>
    <property type="match status" value="1"/>
</dbReference>
<protein>
    <submittedName>
        <fullName evidence="5">Non-ribosomal peptide synthetase</fullName>
    </submittedName>
</protein>
<dbReference type="InterPro" id="IPR006162">
    <property type="entry name" value="Ppantetheine_attach_site"/>
</dbReference>
<evidence type="ECO:0000256" key="3">
    <source>
        <dbReference type="SAM" id="MobiDB-lite"/>
    </source>
</evidence>
<evidence type="ECO:0000313" key="6">
    <source>
        <dbReference type="Proteomes" id="UP000694257"/>
    </source>
</evidence>
<dbReference type="InterPro" id="IPR010071">
    <property type="entry name" value="AA_adenyl_dom"/>
</dbReference>
<name>A0ABX8S3J5_NOCIO</name>
<dbReference type="PROSITE" id="PS50075">
    <property type="entry name" value="CARRIER"/>
    <property type="match status" value="1"/>
</dbReference>
<accession>A0ABX8S3J5</accession>
<dbReference type="NCBIfam" id="TIGR01733">
    <property type="entry name" value="AA-adenyl-dom"/>
    <property type="match status" value="1"/>
</dbReference>
<evidence type="ECO:0000256" key="1">
    <source>
        <dbReference type="ARBA" id="ARBA00022450"/>
    </source>
</evidence>
<keyword evidence="2" id="KW-0597">Phosphoprotein</keyword>
<dbReference type="PROSITE" id="PS00012">
    <property type="entry name" value="PHOSPHOPANTETHEINE"/>
    <property type="match status" value="1"/>
</dbReference>
<gene>
    <name evidence="5" type="ORF">KV110_16295</name>
</gene>
<dbReference type="Pfam" id="PF00550">
    <property type="entry name" value="PP-binding"/>
    <property type="match status" value="1"/>
</dbReference>
<sequence>MTESETTATMSSTTASMVDLITSHATTAPNALAVSDGETYLTYRELVTSAARLAAALRERGLEHGQAVGLLVPHSVRAVVAQLAVWWAGGYYVPLDPAYPAARLHTMTAAAALLVGDANLLADRAIPAERVLALAETDDTYPEPIPAALLAPDTIAYLLYTSGSTGEPKPVAVPHRAVATLSAQPEYVTVTARDRVLYHSPMTFDASMFEVWTPLANGAAVVASTADRHSLDGLAADVQRLGATVAMFTTSLFHHLAARRSPIFDVLRTVVVGGEQLSAQHARTVLRHRPWLELVNGYGPTEATTFATAHRVRETDCAGPPPIGRPIQAATAVVLDEHGAAVAPGEQGELWLGGARLALGYLGRPELTAERFIDHPSAGRLYRTGDVVSARPDGTLDFHGRVDDQVKVRGYRIEPAEIEHALRGHPRVADAAVVVQHPTPDNALLTAFLVPAEGHCPDVTELREHLAGRLPAHLVPNAWQLLPEMPLTAHGKLDRRALAVRPLDTHGKLDQQALDERPPSTDAPAPEARDLTPIQQAVAEVWARALNHDITDPAADFLGLGGHSLMALGIVEDLHEDLGVKLSLADFLAAQTLSGVAALVEQALRSEPELVR</sequence>
<evidence type="ECO:0000256" key="2">
    <source>
        <dbReference type="ARBA" id="ARBA00022553"/>
    </source>
</evidence>
<reference evidence="5 6" key="1">
    <citation type="submission" date="2021-07" db="EMBL/GenBank/DDBJ databases">
        <title>Whole Genome Sequence of Nocardia Iowensis.</title>
        <authorList>
            <person name="Lamm A."/>
            <person name="Collins-Fairclough A.M."/>
            <person name="Bunk B."/>
            <person name="Sproer C."/>
        </authorList>
    </citation>
    <scope>NUCLEOTIDE SEQUENCE [LARGE SCALE GENOMIC DNA]</scope>
    <source>
        <strain evidence="5 6">NRRL 5646</strain>
    </source>
</reference>
<dbReference type="Pfam" id="PF00501">
    <property type="entry name" value="AMP-binding"/>
    <property type="match status" value="1"/>
</dbReference>
<feature type="compositionally biased region" description="Basic and acidic residues" evidence="3">
    <location>
        <begin position="506"/>
        <end position="519"/>
    </location>
</feature>
<dbReference type="InterPro" id="IPR020806">
    <property type="entry name" value="PKS_PP-bd"/>
</dbReference>
<dbReference type="InterPro" id="IPR009081">
    <property type="entry name" value="PP-bd_ACP"/>
</dbReference>
<proteinExistence type="predicted"/>
<dbReference type="Proteomes" id="UP000694257">
    <property type="component" value="Chromosome"/>
</dbReference>
<organism evidence="5 6">
    <name type="scientific">Nocardia iowensis</name>
    <dbReference type="NCBI Taxonomy" id="204891"/>
    <lineage>
        <taxon>Bacteria</taxon>
        <taxon>Bacillati</taxon>
        <taxon>Actinomycetota</taxon>
        <taxon>Actinomycetes</taxon>
        <taxon>Mycobacteriales</taxon>
        <taxon>Nocardiaceae</taxon>
        <taxon>Nocardia</taxon>
    </lineage>
</organism>
<dbReference type="PANTHER" id="PTHR45527">
    <property type="entry name" value="NONRIBOSOMAL PEPTIDE SYNTHETASE"/>
    <property type="match status" value="1"/>
</dbReference>
<keyword evidence="1" id="KW-0596">Phosphopantetheine</keyword>
<feature type="domain" description="Carrier" evidence="4">
    <location>
        <begin position="529"/>
        <end position="604"/>
    </location>
</feature>
<dbReference type="SMART" id="SM00823">
    <property type="entry name" value="PKS_PP"/>
    <property type="match status" value="1"/>
</dbReference>
<evidence type="ECO:0000259" key="4">
    <source>
        <dbReference type="PROSITE" id="PS50075"/>
    </source>
</evidence>
<evidence type="ECO:0000313" key="5">
    <source>
        <dbReference type="EMBL" id="QXN94471.1"/>
    </source>
</evidence>
<feature type="region of interest" description="Disordered" evidence="3">
    <location>
        <begin position="506"/>
        <end position="529"/>
    </location>
</feature>
<dbReference type="PROSITE" id="PS00455">
    <property type="entry name" value="AMP_BINDING"/>
    <property type="match status" value="1"/>
</dbReference>
<dbReference type="RefSeq" id="WP_218477031.1">
    <property type="nucleotide sequence ID" value="NZ_BAABJN010000015.1"/>
</dbReference>
<dbReference type="InterPro" id="IPR000873">
    <property type="entry name" value="AMP-dep_synth/lig_dom"/>
</dbReference>